<comment type="similarity">
    <text evidence="1">Belongs to the LysR transcriptional regulatory family.</text>
</comment>
<protein>
    <submittedName>
        <fullName evidence="6">Transcriptional regulator, LysR family</fullName>
    </submittedName>
</protein>
<dbReference type="PANTHER" id="PTHR30537:SF3">
    <property type="entry name" value="TRANSCRIPTIONAL REGULATORY PROTEIN"/>
    <property type="match status" value="1"/>
</dbReference>
<dbReference type="Gene3D" id="3.40.190.290">
    <property type="match status" value="1"/>
</dbReference>
<dbReference type="GO" id="GO:0006351">
    <property type="term" value="P:DNA-templated transcription"/>
    <property type="evidence" value="ECO:0007669"/>
    <property type="project" value="TreeGrafter"/>
</dbReference>
<evidence type="ECO:0000313" key="7">
    <source>
        <dbReference type="Proteomes" id="UP000037660"/>
    </source>
</evidence>
<keyword evidence="3" id="KW-0238">DNA-binding</keyword>
<dbReference type="InterPro" id="IPR036388">
    <property type="entry name" value="WH-like_DNA-bd_sf"/>
</dbReference>
<comment type="caution">
    <text evidence="6">The sequence shown here is derived from an EMBL/GenBank/DDBJ whole genome shotgun (WGS) entry which is preliminary data.</text>
</comment>
<evidence type="ECO:0000259" key="5">
    <source>
        <dbReference type="PROSITE" id="PS50931"/>
    </source>
</evidence>
<dbReference type="RefSeq" id="WP_054022226.1">
    <property type="nucleotide sequence ID" value="NZ_BBYR01000073.1"/>
</dbReference>
<dbReference type="EMBL" id="BBYR01000073">
    <property type="protein sequence ID" value="GAP38362.1"/>
    <property type="molecule type" value="Genomic_DNA"/>
</dbReference>
<name>A0A0K8P6W9_PISS1</name>
<evidence type="ECO:0000256" key="2">
    <source>
        <dbReference type="ARBA" id="ARBA00023015"/>
    </source>
</evidence>
<evidence type="ECO:0000256" key="3">
    <source>
        <dbReference type="ARBA" id="ARBA00023125"/>
    </source>
</evidence>
<dbReference type="InterPro" id="IPR036390">
    <property type="entry name" value="WH_DNA-bd_sf"/>
</dbReference>
<dbReference type="PANTHER" id="PTHR30537">
    <property type="entry name" value="HTH-TYPE TRANSCRIPTIONAL REGULATOR"/>
    <property type="match status" value="1"/>
</dbReference>
<proteinExistence type="inferred from homology"/>
<dbReference type="InterPro" id="IPR000847">
    <property type="entry name" value="LysR_HTH_N"/>
</dbReference>
<dbReference type="STRING" id="1547922.ISF6_4820"/>
<reference evidence="7" key="1">
    <citation type="submission" date="2015-07" db="EMBL/GenBank/DDBJ databases">
        <title>Discovery of a poly(ethylene terephthalate assimilation.</title>
        <authorList>
            <person name="Yoshida S."/>
            <person name="Hiraga K."/>
            <person name="Takehana T."/>
            <person name="Taniguchi I."/>
            <person name="Yamaji H."/>
            <person name="Maeda Y."/>
            <person name="Toyohara K."/>
            <person name="Miyamoto K."/>
            <person name="Kimura Y."/>
            <person name="Oda K."/>
        </authorList>
    </citation>
    <scope>NUCLEOTIDE SEQUENCE [LARGE SCALE GENOMIC DNA]</scope>
    <source>
        <strain evidence="7">NBRC 110686 / TISTR 2288 / 201-F6</strain>
    </source>
</reference>
<organism evidence="6 7">
    <name type="scientific">Piscinibacter sakaiensis</name>
    <name type="common">Ideonella sakaiensis</name>
    <dbReference type="NCBI Taxonomy" id="1547922"/>
    <lineage>
        <taxon>Bacteria</taxon>
        <taxon>Pseudomonadati</taxon>
        <taxon>Pseudomonadota</taxon>
        <taxon>Betaproteobacteria</taxon>
        <taxon>Burkholderiales</taxon>
        <taxon>Sphaerotilaceae</taxon>
        <taxon>Piscinibacter</taxon>
    </lineage>
</organism>
<dbReference type="GO" id="GO:0003700">
    <property type="term" value="F:DNA-binding transcription factor activity"/>
    <property type="evidence" value="ECO:0007669"/>
    <property type="project" value="InterPro"/>
</dbReference>
<dbReference type="Pfam" id="PF03466">
    <property type="entry name" value="LysR_substrate"/>
    <property type="match status" value="1"/>
</dbReference>
<feature type="domain" description="HTH lysR-type" evidence="5">
    <location>
        <begin position="7"/>
        <end position="64"/>
    </location>
</feature>
<accession>A0A0K8P6W9</accession>
<dbReference type="InterPro" id="IPR058163">
    <property type="entry name" value="LysR-type_TF_proteobact-type"/>
</dbReference>
<keyword evidence="4" id="KW-0804">Transcription</keyword>
<sequence>MDRPDDFDWNLVRSFLWVLEAGSLTAAARRHGQHQPTLSRQLAALEAQLGAPLFERGARGLRATPLALAVAEEARRMRVASHALAQAVAARRDTLTGTVRVTTSEVAAVYLLPPVLAALQRAEPGIQVELVVSNALSNLLEREADIAVRMVRPAQTTLVGRRLAELPIVACAHRDYLARAGMPQRPEDLLQHRLIGFDRDDTLLRGFARHGMALTPADFALRCDNQLAGLALLAAGGGVGFAARYVLPRLPGVVPLLPALPIPPMPCWLAVHRGLRGSALVRRVWDHLAAGIPRVLADADAAAQTAGHAGA</sequence>
<dbReference type="InterPro" id="IPR005119">
    <property type="entry name" value="LysR_subst-bd"/>
</dbReference>
<dbReference type="Gene3D" id="1.10.10.10">
    <property type="entry name" value="Winged helix-like DNA-binding domain superfamily/Winged helix DNA-binding domain"/>
    <property type="match status" value="1"/>
</dbReference>
<dbReference type="Proteomes" id="UP000037660">
    <property type="component" value="Unassembled WGS sequence"/>
</dbReference>
<dbReference type="Pfam" id="PF00126">
    <property type="entry name" value="HTH_1"/>
    <property type="match status" value="1"/>
</dbReference>
<keyword evidence="2" id="KW-0805">Transcription regulation</keyword>
<evidence type="ECO:0000313" key="6">
    <source>
        <dbReference type="EMBL" id="GAP38362.1"/>
    </source>
</evidence>
<dbReference type="SUPFAM" id="SSF46785">
    <property type="entry name" value="Winged helix' DNA-binding domain"/>
    <property type="match status" value="1"/>
</dbReference>
<evidence type="ECO:0000256" key="4">
    <source>
        <dbReference type="ARBA" id="ARBA00023163"/>
    </source>
</evidence>
<dbReference type="AlphaFoldDB" id="A0A0K8P6W9"/>
<dbReference type="GO" id="GO:0043565">
    <property type="term" value="F:sequence-specific DNA binding"/>
    <property type="evidence" value="ECO:0007669"/>
    <property type="project" value="TreeGrafter"/>
</dbReference>
<evidence type="ECO:0000256" key="1">
    <source>
        <dbReference type="ARBA" id="ARBA00009437"/>
    </source>
</evidence>
<reference evidence="6 7" key="2">
    <citation type="journal article" date="2016" name="Science">
        <title>A bacterium that degrades and assimilates poly(ethylene terephthalate).</title>
        <authorList>
            <person name="Yoshida S."/>
            <person name="Hiraga K."/>
            <person name="Takehana T."/>
            <person name="Taniguchi I."/>
            <person name="Yamaji H."/>
            <person name="Maeda Y."/>
            <person name="Toyohara K."/>
            <person name="Miyamoto K."/>
            <person name="Kimura Y."/>
            <person name="Oda K."/>
        </authorList>
    </citation>
    <scope>NUCLEOTIDE SEQUENCE [LARGE SCALE GENOMIC DNA]</scope>
    <source>
        <strain evidence="7">NBRC 110686 / TISTR 2288 / 201-F6</strain>
    </source>
</reference>
<keyword evidence="7" id="KW-1185">Reference proteome</keyword>
<dbReference type="PRINTS" id="PR00039">
    <property type="entry name" value="HTHLYSR"/>
</dbReference>
<dbReference type="PROSITE" id="PS50931">
    <property type="entry name" value="HTH_LYSR"/>
    <property type="match status" value="1"/>
</dbReference>
<dbReference type="SUPFAM" id="SSF53850">
    <property type="entry name" value="Periplasmic binding protein-like II"/>
    <property type="match status" value="1"/>
</dbReference>
<gene>
    <name evidence="6" type="ORF">ISF6_4820</name>
</gene>
<dbReference type="OrthoDB" id="9072091at2"/>